<proteinExistence type="predicted"/>
<accession>A0AAU8DZ58</accession>
<protein>
    <submittedName>
        <fullName evidence="1">Helix-turn-helix domain-containing protein</fullName>
    </submittedName>
</protein>
<dbReference type="RefSeq" id="WP_339553159.1">
    <property type="nucleotide sequence ID" value="NZ_CP159258.1"/>
</dbReference>
<gene>
    <name evidence="1" type="ORF">ABVN21_14555</name>
</gene>
<organism evidence="1">
    <name type="scientific">Pseudomonas sp. MYb327</name>
    <dbReference type="NCBI Taxonomy" id="2745230"/>
    <lineage>
        <taxon>Bacteria</taxon>
        <taxon>Pseudomonadati</taxon>
        <taxon>Pseudomonadota</taxon>
        <taxon>Gammaproteobacteria</taxon>
        <taxon>Pseudomonadales</taxon>
        <taxon>Pseudomonadaceae</taxon>
        <taxon>Pseudomonas</taxon>
    </lineage>
</organism>
<dbReference type="AlphaFoldDB" id="A0AAU8DZ58"/>
<dbReference type="Pfam" id="PF13384">
    <property type="entry name" value="HTH_23"/>
    <property type="match status" value="1"/>
</dbReference>
<name>A0AAU8DZ58_9PSED</name>
<reference evidence="1" key="1">
    <citation type="submission" date="2024-06" db="EMBL/GenBank/DDBJ databases">
        <title>The Caenorhabditis elegans bacterial microbiome influences microsporidia infection through nutrient limitation and inhibiting parasite invasion.</title>
        <authorList>
            <person name="Tamim El Jarkass H."/>
            <person name="Castelblanco S."/>
            <person name="Kaur M."/>
            <person name="Wan Y.C."/>
            <person name="Ellis A.E."/>
            <person name="Sheldon R.D."/>
            <person name="Lien E.C."/>
            <person name="Burton N.O."/>
            <person name="Wright G.D."/>
            <person name="Reinke A.W."/>
        </authorList>
    </citation>
    <scope>NUCLEOTIDE SEQUENCE</scope>
    <source>
        <strain evidence="1">MYb327</strain>
    </source>
</reference>
<dbReference type="EMBL" id="CP159258">
    <property type="protein sequence ID" value="XCG71989.1"/>
    <property type="molecule type" value="Genomic_DNA"/>
</dbReference>
<sequence>MKTNTTTPTSFEYAIQQLRKTVAKARTSTIGDVIYDKITKEYYGSYIKTPYLPDPAPEEPVESERVKGYWHITEDGSPLPPECKQTPSEYLAPVADLIPKQPNQQTEHKSKAGKKPQVINNPLATALSTLRLEGRSTPWLDDFAFGAICTGPGVINGKHSVALADVKRLLHLPELSVATAAEHLLNHDREPMGPRQLQRVIEAARTALRGIALHLERNPQILRTVDADIDFDKFWATNDDQTKPATPAQHSKKQQALEMIRAGIPTKTTAKELGISKNTVKKWDREAQAAGGVAGGVNDR</sequence>
<evidence type="ECO:0000313" key="1">
    <source>
        <dbReference type="EMBL" id="XCG71989.1"/>
    </source>
</evidence>